<dbReference type="Gene3D" id="3.30.160.60">
    <property type="entry name" value="Classic Zinc Finger"/>
    <property type="match status" value="2"/>
</dbReference>
<accession>A0A7R8XCN9</accession>
<dbReference type="EMBL" id="LR900908">
    <property type="protein sequence ID" value="CAD7247246.1"/>
    <property type="molecule type" value="Genomic_DNA"/>
</dbReference>
<evidence type="ECO:0000256" key="7">
    <source>
        <dbReference type="ARBA" id="ARBA00023163"/>
    </source>
</evidence>
<keyword evidence="5" id="KW-0862">Zinc</keyword>
<evidence type="ECO:0000256" key="5">
    <source>
        <dbReference type="ARBA" id="ARBA00022833"/>
    </source>
</evidence>
<dbReference type="FunFam" id="3.30.160.60:FF:001289">
    <property type="entry name" value="Zinc finger protein 574"/>
    <property type="match status" value="1"/>
</dbReference>
<dbReference type="OrthoDB" id="9411774at2759"/>
<evidence type="ECO:0000256" key="3">
    <source>
        <dbReference type="ARBA" id="ARBA00022737"/>
    </source>
</evidence>
<feature type="domain" description="C2H2-type" evidence="10">
    <location>
        <begin position="23"/>
        <end position="50"/>
    </location>
</feature>
<dbReference type="PANTHER" id="PTHR24394:SF29">
    <property type="entry name" value="MYONEURIN"/>
    <property type="match status" value="1"/>
</dbReference>
<keyword evidence="12" id="KW-1185">Reference proteome</keyword>
<evidence type="ECO:0000256" key="8">
    <source>
        <dbReference type="ARBA" id="ARBA00023242"/>
    </source>
</evidence>
<evidence type="ECO:0000313" key="11">
    <source>
        <dbReference type="EMBL" id="CAD7247246.1"/>
    </source>
</evidence>
<evidence type="ECO:0000256" key="4">
    <source>
        <dbReference type="ARBA" id="ARBA00022771"/>
    </source>
</evidence>
<dbReference type="AlphaFoldDB" id="A0A7R8XCN9"/>
<name>A0A7R8XCN9_9CRUS</name>
<dbReference type="InterPro" id="IPR036236">
    <property type="entry name" value="Znf_C2H2_sf"/>
</dbReference>
<comment type="subcellular location">
    <subcellularLocation>
        <location evidence="1">Nucleus</location>
    </subcellularLocation>
</comment>
<dbReference type="EMBL" id="CAJPEV010001391">
    <property type="protein sequence ID" value="CAG0892394.1"/>
    <property type="molecule type" value="Genomic_DNA"/>
</dbReference>
<dbReference type="GO" id="GO:0000981">
    <property type="term" value="F:DNA-binding transcription factor activity, RNA polymerase II-specific"/>
    <property type="evidence" value="ECO:0007669"/>
    <property type="project" value="TreeGrafter"/>
</dbReference>
<evidence type="ECO:0000259" key="10">
    <source>
        <dbReference type="PROSITE" id="PS50157"/>
    </source>
</evidence>
<protein>
    <recommendedName>
        <fullName evidence="10">C2H2-type domain-containing protein</fullName>
    </recommendedName>
</protein>
<gene>
    <name evidence="11" type="ORF">DSTB1V02_LOCUS7080</name>
</gene>
<dbReference type="GO" id="GO:0005634">
    <property type="term" value="C:nucleus"/>
    <property type="evidence" value="ECO:0007669"/>
    <property type="project" value="UniProtKB-SubCell"/>
</dbReference>
<keyword evidence="2" id="KW-0479">Metal-binding</keyword>
<dbReference type="PROSITE" id="PS00028">
    <property type="entry name" value="ZINC_FINGER_C2H2_1"/>
    <property type="match status" value="1"/>
</dbReference>
<dbReference type="PANTHER" id="PTHR24394">
    <property type="entry name" value="ZINC FINGER PROTEIN"/>
    <property type="match status" value="1"/>
</dbReference>
<reference evidence="11" key="1">
    <citation type="submission" date="2020-11" db="EMBL/GenBank/DDBJ databases">
        <authorList>
            <person name="Tran Van P."/>
        </authorList>
    </citation>
    <scope>NUCLEOTIDE SEQUENCE</scope>
</reference>
<evidence type="ECO:0000256" key="1">
    <source>
        <dbReference type="ARBA" id="ARBA00004123"/>
    </source>
</evidence>
<keyword evidence="3" id="KW-0677">Repeat</keyword>
<dbReference type="Proteomes" id="UP000677054">
    <property type="component" value="Unassembled WGS sequence"/>
</dbReference>
<keyword evidence="8" id="KW-0539">Nucleus</keyword>
<dbReference type="InterPro" id="IPR013087">
    <property type="entry name" value="Znf_C2H2_type"/>
</dbReference>
<keyword evidence="6" id="KW-0805">Transcription regulation</keyword>
<keyword evidence="7" id="KW-0804">Transcription</keyword>
<proteinExistence type="predicted"/>
<dbReference type="Pfam" id="PF00096">
    <property type="entry name" value="zf-C2H2"/>
    <property type="match status" value="1"/>
</dbReference>
<dbReference type="SUPFAM" id="SSF57667">
    <property type="entry name" value="beta-beta-alpha zinc fingers"/>
    <property type="match status" value="1"/>
</dbReference>
<keyword evidence="4 9" id="KW-0863">Zinc-finger</keyword>
<evidence type="ECO:0000313" key="12">
    <source>
        <dbReference type="Proteomes" id="UP000677054"/>
    </source>
</evidence>
<feature type="domain" description="C2H2-type" evidence="10">
    <location>
        <begin position="51"/>
        <end position="74"/>
    </location>
</feature>
<evidence type="ECO:0000256" key="9">
    <source>
        <dbReference type="PROSITE-ProRule" id="PRU00042"/>
    </source>
</evidence>
<dbReference type="PROSITE" id="PS50157">
    <property type="entry name" value="ZINC_FINGER_C2H2_2"/>
    <property type="match status" value="2"/>
</dbReference>
<evidence type="ECO:0000256" key="6">
    <source>
        <dbReference type="ARBA" id="ARBA00023015"/>
    </source>
</evidence>
<sequence>MRAMTKVEDFVWSARTSGGLQVYFCSVCPYRTALKGNARIHKRVHTQERPFQCFVCQKSFTQSSNLYRHLKFSHQFCLCPNGHVVCQVKVLKSFTYGVGLAASGGTSRYESTQNDATIHIPADDTPLFHGNRQCPNWKTTFGMAGPQEGYRCTSVQSAPTVQTSKAMQEFTDVSIPEKDHSNAPFAARASLSAATFIGI</sequence>
<dbReference type="GO" id="GO:0008270">
    <property type="term" value="F:zinc ion binding"/>
    <property type="evidence" value="ECO:0007669"/>
    <property type="project" value="UniProtKB-KW"/>
</dbReference>
<evidence type="ECO:0000256" key="2">
    <source>
        <dbReference type="ARBA" id="ARBA00022723"/>
    </source>
</evidence>
<dbReference type="SMART" id="SM00355">
    <property type="entry name" value="ZnF_C2H2"/>
    <property type="match status" value="2"/>
</dbReference>
<organism evidence="11">
    <name type="scientific">Darwinula stevensoni</name>
    <dbReference type="NCBI Taxonomy" id="69355"/>
    <lineage>
        <taxon>Eukaryota</taxon>
        <taxon>Metazoa</taxon>
        <taxon>Ecdysozoa</taxon>
        <taxon>Arthropoda</taxon>
        <taxon>Crustacea</taxon>
        <taxon>Oligostraca</taxon>
        <taxon>Ostracoda</taxon>
        <taxon>Podocopa</taxon>
        <taxon>Podocopida</taxon>
        <taxon>Darwinulocopina</taxon>
        <taxon>Darwinuloidea</taxon>
        <taxon>Darwinulidae</taxon>
        <taxon>Darwinula</taxon>
    </lineage>
</organism>